<dbReference type="Proteomes" id="UP000821845">
    <property type="component" value="Chromosome 6"/>
</dbReference>
<evidence type="ECO:0000313" key="1">
    <source>
        <dbReference type="EMBL" id="KAH6927198.1"/>
    </source>
</evidence>
<name>A0ACB7S0L9_HYAAI</name>
<accession>A0ACB7S0L9</accession>
<gene>
    <name evidence="1" type="ORF">HPB50_000830</name>
</gene>
<proteinExistence type="predicted"/>
<protein>
    <submittedName>
        <fullName evidence="1">Uncharacterized protein</fullName>
    </submittedName>
</protein>
<keyword evidence="2" id="KW-1185">Reference proteome</keyword>
<comment type="caution">
    <text evidence="1">The sequence shown here is derived from an EMBL/GenBank/DDBJ whole genome shotgun (WGS) entry which is preliminary data.</text>
</comment>
<organism evidence="1 2">
    <name type="scientific">Hyalomma asiaticum</name>
    <name type="common">Tick</name>
    <dbReference type="NCBI Taxonomy" id="266040"/>
    <lineage>
        <taxon>Eukaryota</taxon>
        <taxon>Metazoa</taxon>
        <taxon>Ecdysozoa</taxon>
        <taxon>Arthropoda</taxon>
        <taxon>Chelicerata</taxon>
        <taxon>Arachnida</taxon>
        <taxon>Acari</taxon>
        <taxon>Parasitiformes</taxon>
        <taxon>Ixodida</taxon>
        <taxon>Ixodoidea</taxon>
        <taxon>Ixodidae</taxon>
        <taxon>Hyalomminae</taxon>
        <taxon>Hyalomma</taxon>
    </lineage>
</organism>
<dbReference type="EMBL" id="CM023486">
    <property type="protein sequence ID" value="KAH6927198.1"/>
    <property type="molecule type" value="Genomic_DNA"/>
</dbReference>
<reference evidence="1" key="1">
    <citation type="submission" date="2020-05" db="EMBL/GenBank/DDBJ databases">
        <title>Large-scale comparative analyses of tick genomes elucidate their genetic diversity and vector capacities.</title>
        <authorList>
            <person name="Jia N."/>
            <person name="Wang J."/>
            <person name="Shi W."/>
            <person name="Du L."/>
            <person name="Sun Y."/>
            <person name="Zhan W."/>
            <person name="Jiang J."/>
            <person name="Wang Q."/>
            <person name="Zhang B."/>
            <person name="Ji P."/>
            <person name="Sakyi L.B."/>
            <person name="Cui X."/>
            <person name="Yuan T."/>
            <person name="Jiang B."/>
            <person name="Yang W."/>
            <person name="Lam T.T.-Y."/>
            <person name="Chang Q."/>
            <person name="Ding S."/>
            <person name="Wang X."/>
            <person name="Zhu J."/>
            <person name="Ruan X."/>
            <person name="Zhao L."/>
            <person name="Wei J."/>
            <person name="Que T."/>
            <person name="Du C."/>
            <person name="Cheng J."/>
            <person name="Dai P."/>
            <person name="Han X."/>
            <person name="Huang E."/>
            <person name="Gao Y."/>
            <person name="Liu J."/>
            <person name="Shao H."/>
            <person name="Ye R."/>
            <person name="Li L."/>
            <person name="Wei W."/>
            <person name="Wang X."/>
            <person name="Wang C."/>
            <person name="Yang T."/>
            <person name="Huo Q."/>
            <person name="Li W."/>
            <person name="Guo W."/>
            <person name="Chen H."/>
            <person name="Zhou L."/>
            <person name="Ni X."/>
            <person name="Tian J."/>
            <person name="Zhou Y."/>
            <person name="Sheng Y."/>
            <person name="Liu T."/>
            <person name="Pan Y."/>
            <person name="Xia L."/>
            <person name="Li J."/>
            <person name="Zhao F."/>
            <person name="Cao W."/>
        </authorList>
    </citation>
    <scope>NUCLEOTIDE SEQUENCE</scope>
    <source>
        <strain evidence="1">Hyas-2018</strain>
    </source>
</reference>
<sequence length="1230" mass="141151">MKLATASLPELKTLAGAIIEQQETTMGENNLKIFCSAYRQGTKVQRAEFLQFLAREFYIDREQFKASARSYLEDTQSEPAFRFRNEERLGALLMPKYVSFFHILGRSEGGVKFLVDMRGDLLDLILSLQPENPCFYDIRHMNTILKDLLALWFTVGFIKLERITWQSSCEMLQKISEYEAVHPIRNWTDLKRRVGPYRRCYVFTHSCMPGEPIVVLHTALTSAISSSIQRIVCHRNNPKEPEPPEDWEDEKIIKCAVFYSITSTQKGLQGIELGKYLIHSVVKKVKAEFPNVNEFSSLSPIPGFKEWIMSEVAKILRGNAESSKLFNRQKLEAAVQPYSENRHPLDALLMLLRNNGWFHIPELVAQLEEPLMHLCAFYLYHEKRRGYALNSVANFHLKNGAVIWRLNWLGDVSPRGLSSSCSIMVNYRKPNRKFRQRLQHSDTEDEAEATNVAEEKSPPRVETPVAPAVDTEESKAPASLLSFGDDDEEETEVFKVRKSTYSRRLAKQLERDRKKKLREATKVEVKPEPEPLPSALPEKPSERPFSDELEIKIKNTFKILNSEEIKGSESEEEDEGEGPQYRRLRNVIQSGVIPDAATIYALKKRRQMAREMGDFIPLEQQEDQKGRGEDEDQSEDEEGRINFTVNTAALEKQRAREALIQAQEEQSGDEVAREDVAELERWEQEQMKKGVSTAPVAAVPTPEEPCVVPAYFTEQPAVVSVQDRQNLSSQAVLERITDRLATVREMLALHRRQKTQALTDLELSAETSTQLRQEQPKLETNFRFFQEMRSYAADLIECLDAKTPVILALEGRMMSLLCQRSEKLVQRRHQDIKDQAEECNIAVKGMRGQPVEANNRGSQQRSWRAAEREGRRVRRRKAREAQQQGLAQPRNLVHHDGMSTDDEQPDADRLAFDKERELILDDAKHVFEDVTEQFSNVAALKQKFERWKQDFGESYEQAYIPLCLVKLLVPFVRLQMVAWNPIDKLENPESCGWYDALLFYGDDRPDDPDLCLLPRIVERVLLPKMAALAEKVWDPMSSTQTLNLVRTTKKLVEDYPTVNAQSRHLQNFMAKVAARISRALDEDVYIPLYPKEVLENRSAAPAAFFHRQFWSCLKLMKNVLSWQGLLAEEPLKELSLCSLLNRYLIVALQASISQRDTVEKCTRLVSTLPTSWLRGSQLPQLDLLTRFLRLYLQHLEGLSGSSNLGPDMHAREALEEVGKLLTSLTDRAKS</sequence>
<evidence type="ECO:0000313" key="2">
    <source>
        <dbReference type="Proteomes" id="UP000821845"/>
    </source>
</evidence>